<keyword evidence="1" id="KW-0479">Metal-binding</keyword>
<dbReference type="HAMAP" id="MF_01876">
    <property type="entry name" value="PsiMP_glycosidase"/>
    <property type="match status" value="1"/>
</dbReference>
<keyword evidence="4" id="KW-0456">Lyase</keyword>
<dbReference type="Gene3D" id="3.40.1790.10">
    <property type="entry name" value="Indigoidine synthase domain"/>
    <property type="match status" value="1"/>
</dbReference>
<protein>
    <recommendedName>
        <fullName evidence="8">Carbohydrate kinase PfkB domain-containing protein</fullName>
    </recommendedName>
</protein>
<dbReference type="Pfam" id="PF04227">
    <property type="entry name" value="Indigoidine_A"/>
    <property type="match status" value="1"/>
</dbReference>
<evidence type="ECO:0000256" key="4">
    <source>
        <dbReference type="ARBA" id="ARBA00023239"/>
    </source>
</evidence>
<evidence type="ECO:0000313" key="6">
    <source>
        <dbReference type="EMBL" id="QPG73484.1"/>
    </source>
</evidence>
<dbReference type="GO" id="GO:0016798">
    <property type="term" value="F:hydrolase activity, acting on glycosyl bonds"/>
    <property type="evidence" value="ECO:0007669"/>
    <property type="project" value="UniProtKB-KW"/>
</dbReference>
<dbReference type="EMBL" id="CP064812">
    <property type="protein sequence ID" value="QPG73484.1"/>
    <property type="molecule type" value="Genomic_DNA"/>
</dbReference>
<keyword evidence="5" id="KW-0326">Glycosidase</keyword>
<dbReference type="PANTHER" id="PTHR42909:SF1">
    <property type="entry name" value="CARBOHYDRATE KINASE PFKB DOMAIN-CONTAINING PROTEIN"/>
    <property type="match status" value="1"/>
</dbReference>
<evidence type="ECO:0008006" key="8">
    <source>
        <dbReference type="Google" id="ProtNLM"/>
    </source>
</evidence>
<accession>A0A875S2A2</accession>
<dbReference type="InterPro" id="IPR007342">
    <property type="entry name" value="PsuG"/>
</dbReference>
<organism evidence="6 7">
    <name type="scientific">Eeniella nana</name>
    <name type="common">Yeast</name>
    <name type="synonym">Brettanomyces nanus</name>
    <dbReference type="NCBI Taxonomy" id="13502"/>
    <lineage>
        <taxon>Eukaryota</taxon>
        <taxon>Fungi</taxon>
        <taxon>Dikarya</taxon>
        <taxon>Ascomycota</taxon>
        <taxon>Saccharomycotina</taxon>
        <taxon>Pichiomycetes</taxon>
        <taxon>Pichiales</taxon>
        <taxon>Pichiaceae</taxon>
        <taxon>Brettanomyces</taxon>
    </lineage>
</organism>
<dbReference type="SUPFAM" id="SSF53613">
    <property type="entry name" value="Ribokinase-like"/>
    <property type="match status" value="1"/>
</dbReference>
<dbReference type="InterPro" id="IPR029056">
    <property type="entry name" value="Ribokinase-like"/>
</dbReference>
<dbReference type="GeneID" id="62194196"/>
<keyword evidence="7" id="KW-1185">Reference proteome</keyword>
<dbReference type="SUPFAM" id="SSF110581">
    <property type="entry name" value="Indigoidine synthase A-like"/>
    <property type="match status" value="1"/>
</dbReference>
<dbReference type="GO" id="GO:0004730">
    <property type="term" value="F:pseudouridylate synthase activity"/>
    <property type="evidence" value="ECO:0007669"/>
    <property type="project" value="InterPro"/>
</dbReference>
<evidence type="ECO:0000256" key="2">
    <source>
        <dbReference type="ARBA" id="ARBA00022801"/>
    </source>
</evidence>
<evidence type="ECO:0000256" key="3">
    <source>
        <dbReference type="ARBA" id="ARBA00023211"/>
    </source>
</evidence>
<keyword evidence="2" id="KW-0378">Hydrolase</keyword>
<sequence>MPKIEVSDEIRQAVRERRPVLALESTIITHGLPYPANIEMAANVEQIIRNHNVVPATVAFVRGVPKVGLSKEDLEQVADNTYPRYKISRRDIPYVMSEKLTGGTTIAATMILAYKAGVDVFATGGLGGVSRPYELMDVSADLDELSKTPVSVVCSGPKSILDVGRTIEYLETKGVPVFTYDDGRFPGGTQRSLNIPGFYTRDSGIASPFMFNDFHTAANVIFNGKYSMQLNNGYVFCIPAPVDIALSSDYINGAIQDSLLDAQKLNVRGKSLTPFLLEKINQLTHGESVKCNIAFVKNNATIGSQIACELAKLKQENEPEKSSLTPVQLPGPVITASSSSAASDASPPTFNRSAVIGSLSLDSTSIIRSQNSLKMGDSNPGSTTHSVGGVGFNVALTSTASSRMGATLFITALNLSDSAGKYVMETMEKYGLPKQGLCSLDDKKTAQYTSIHDASGKLIVACADMDIVECLPKDYVIELLAKYKPSCVLMDSNISIELMNDVLKYTYENGIKLFYEPTSAVKAYKLGKANVHCFPDHEVNLMTPTVAELGAIFESFSANGKFEDLDSWFPILDMLCLDKLRQQLEVASRKLPFLDRYSEDGVFQQAFNILPYVPNILIKDGPRGILLIQLIDNASEAVKLMDQYSFNFKAPSQTEASMTLVQEGSPMSHNLGVIVQHFPGYKVASENIKSVTGAGDSMVGYILAKLSENQNLSLKDLANPEREKIIMNSQKVACFSLASSTAVNFEEIQHLDE</sequence>
<dbReference type="KEGG" id="bnn:FOA43_000795"/>
<evidence type="ECO:0000256" key="5">
    <source>
        <dbReference type="ARBA" id="ARBA00023295"/>
    </source>
</evidence>
<dbReference type="AlphaFoldDB" id="A0A875S2A2"/>
<name>A0A875S2A2_EENNA</name>
<proteinExistence type="inferred from homology"/>
<dbReference type="GO" id="GO:0005737">
    <property type="term" value="C:cytoplasm"/>
    <property type="evidence" value="ECO:0007669"/>
    <property type="project" value="TreeGrafter"/>
</dbReference>
<reference evidence="6" key="1">
    <citation type="submission" date="2020-10" db="EMBL/GenBank/DDBJ databases">
        <authorList>
            <person name="Roach M.J.R."/>
        </authorList>
    </citation>
    <scope>NUCLEOTIDE SEQUENCE</scope>
    <source>
        <strain evidence="6">CBS 1945</strain>
    </source>
</reference>
<dbReference type="Gene3D" id="3.40.1190.20">
    <property type="match status" value="1"/>
</dbReference>
<dbReference type="RefSeq" id="XP_038777049.1">
    <property type="nucleotide sequence ID" value="XM_038921121.1"/>
</dbReference>
<evidence type="ECO:0000313" key="7">
    <source>
        <dbReference type="Proteomes" id="UP000662931"/>
    </source>
</evidence>
<evidence type="ECO:0000256" key="1">
    <source>
        <dbReference type="ARBA" id="ARBA00022723"/>
    </source>
</evidence>
<gene>
    <name evidence="6" type="ORF">FOA43_000795</name>
</gene>
<dbReference type="Proteomes" id="UP000662931">
    <property type="component" value="Chromosome 1"/>
</dbReference>
<dbReference type="OrthoDB" id="198885at2759"/>
<dbReference type="InterPro" id="IPR022830">
    <property type="entry name" value="Indigdn_synthA-like"/>
</dbReference>
<dbReference type="PANTHER" id="PTHR42909">
    <property type="entry name" value="ZGC:136858"/>
    <property type="match status" value="1"/>
</dbReference>
<keyword evidence="3" id="KW-0464">Manganese</keyword>
<dbReference type="GO" id="GO:0046872">
    <property type="term" value="F:metal ion binding"/>
    <property type="evidence" value="ECO:0007669"/>
    <property type="project" value="UniProtKB-KW"/>
</dbReference>